<dbReference type="EMBL" id="GL871068">
    <property type="protein sequence ID" value="EGC35186.1"/>
    <property type="molecule type" value="Genomic_DNA"/>
</dbReference>
<dbReference type="InParanoid" id="F0ZLI9"/>
<evidence type="ECO:0000313" key="3">
    <source>
        <dbReference type="Proteomes" id="UP000001064"/>
    </source>
</evidence>
<keyword evidence="3" id="KW-1185">Reference proteome</keyword>
<sequence length="538" mass="62384">MNNHNLKFENVIDVDNSLYNNNIVINYFNVFYNKNQPYLIWPQESEHNNNNNSNNNDSFEYLNFLPIFSDCNSKIKHIKQKFIHFKCIENNNLLFTYSKFILTFYKFDSIKNNWEIIQTLNHNDLFPQLSYKSIIEYGIDTNVLVVYCATDKKLFLFKNVLDKPNIKLETIQIEELGINSSIVDIKWSNLILSICTSNEIIFLKWNSIQEIGNKNYQIYRFVYDQDSDFIKMLWIDNQTLLVSTHISIKTNLGSNSNAFEILKLPEKKSIQILDIINNEEKDKEEEILFLKPNSNNTSSIPSLFMINSLDNNKEDSNNSEGAQSHSKILDITSEIEMTTVSNKRNIDTDNSKSSILFLKFIDNEIKLINSIKINNEISTPDLLSFKMNGINNGGYIGVSSTLSNKVNIIKHSNFKLTDKKILELAEEKYKIKAIGFLNNNNNNDDIKIYSLVSEKLNSKGIGLSFKPKSNFKVSLYSYIVEKAIEIKQPQPQTPNGFLNFQNIIIEKLTSIENILNNHSKRLEKMENNIEQIQNQLNK</sequence>
<dbReference type="OrthoDB" id="10682261at2759"/>
<dbReference type="eggNOG" id="ENOG502RHIN">
    <property type="taxonomic scope" value="Eukaryota"/>
</dbReference>
<dbReference type="RefSeq" id="XP_003288274.1">
    <property type="nucleotide sequence ID" value="XM_003288226.1"/>
</dbReference>
<protein>
    <submittedName>
        <fullName evidence="2">Uncharacterized protein</fullName>
    </submittedName>
</protein>
<name>F0ZLI9_DICPU</name>
<dbReference type="Proteomes" id="UP000001064">
    <property type="component" value="Unassembled WGS sequence"/>
</dbReference>
<gene>
    <name evidence="2" type="ORF">DICPUDRAFT_79089</name>
</gene>
<dbReference type="VEuPathDB" id="AmoebaDB:DICPUDRAFT_79089"/>
<dbReference type="GeneID" id="10501705"/>
<feature type="coiled-coil region" evidence="1">
    <location>
        <begin position="508"/>
        <end position="535"/>
    </location>
</feature>
<dbReference type="OMA" id="VIDNECT"/>
<organism evidence="2 3">
    <name type="scientific">Dictyostelium purpureum</name>
    <name type="common">Slime mold</name>
    <dbReference type="NCBI Taxonomy" id="5786"/>
    <lineage>
        <taxon>Eukaryota</taxon>
        <taxon>Amoebozoa</taxon>
        <taxon>Evosea</taxon>
        <taxon>Eumycetozoa</taxon>
        <taxon>Dictyostelia</taxon>
        <taxon>Dictyosteliales</taxon>
        <taxon>Dictyosteliaceae</taxon>
        <taxon>Dictyostelium</taxon>
    </lineage>
</organism>
<dbReference type="AlphaFoldDB" id="F0ZLI9"/>
<proteinExistence type="predicted"/>
<reference evidence="3" key="1">
    <citation type="journal article" date="2011" name="Genome Biol.">
        <title>Comparative genomics of the social amoebae Dictyostelium discoideum and Dictyostelium purpureum.</title>
        <authorList>
            <consortium name="US DOE Joint Genome Institute (JGI-PGF)"/>
            <person name="Sucgang R."/>
            <person name="Kuo A."/>
            <person name="Tian X."/>
            <person name="Salerno W."/>
            <person name="Parikh A."/>
            <person name="Feasley C.L."/>
            <person name="Dalin E."/>
            <person name="Tu H."/>
            <person name="Huang E."/>
            <person name="Barry K."/>
            <person name="Lindquist E."/>
            <person name="Shapiro H."/>
            <person name="Bruce D."/>
            <person name="Schmutz J."/>
            <person name="Salamov A."/>
            <person name="Fey P."/>
            <person name="Gaudet P."/>
            <person name="Anjard C."/>
            <person name="Babu M.M."/>
            <person name="Basu S."/>
            <person name="Bushmanova Y."/>
            <person name="van der Wel H."/>
            <person name="Katoh-Kurasawa M."/>
            <person name="Dinh C."/>
            <person name="Coutinho P.M."/>
            <person name="Saito T."/>
            <person name="Elias M."/>
            <person name="Schaap P."/>
            <person name="Kay R.R."/>
            <person name="Henrissat B."/>
            <person name="Eichinger L."/>
            <person name="Rivero F."/>
            <person name="Putnam N.H."/>
            <person name="West C.M."/>
            <person name="Loomis W.F."/>
            <person name="Chisholm R.L."/>
            <person name="Shaulsky G."/>
            <person name="Strassmann J.E."/>
            <person name="Queller D.C."/>
            <person name="Kuspa A."/>
            <person name="Grigoriev I.V."/>
        </authorList>
    </citation>
    <scope>NUCLEOTIDE SEQUENCE [LARGE SCALE GENOMIC DNA]</scope>
    <source>
        <strain evidence="3">QSDP1</strain>
    </source>
</reference>
<evidence type="ECO:0000313" key="2">
    <source>
        <dbReference type="EMBL" id="EGC35186.1"/>
    </source>
</evidence>
<dbReference type="KEGG" id="dpp:DICPUDRAFT_79089"/>
<evidence type="ECO:0000256" key="1">
    <source>
        <dbReference type="SAM" id="Coils"/>
    </source>
</evidence>
<keyword evidence="1" id="KW-0175">Coiled coil</keyword>
<dbReference type="FunCoup" id="F0ZLI9">
    <property type="interactions" value="937"/>
</dbReference>
<accession>F0ZLI9</accession>